<sequence length="64" mass="7360">MSDLSHPVSTPKTAHELEQIIREYRASNLTGQELFRWWQIIRDGALNLSENDMEGDVVPGEQSY</sequence>
<comment type="caution">
    <text evidence="1">The sequence shown here is derived from an EMBL/GenBank/DDBJ whole genome shotgun (WGS) entry which is preliminary data.</text>
</comment>
<proteinExistence type="predicted"/>
<organism evidence="1">
    <name type="scientific">Oscillatoriales cyanobacterium SpSt-418</name>
    <dbReference type="NCBI Taxonomy" id="2282169"/>
    <lineage>
        <taxon>Bacteria</taxon>
        <taxon>Bacillati</taxon>
        <taxon>Cyanobacteriota</taxon>
        <taxon>Cyanophyceae</taxon>
        <taxon>Oscillatoriophycideae</taxon>
        <taxon>Oscillatoriales</taxon>
    </lineage>
</organism>
<name>A0A7C3KCK8_9CYAN</name>
<reference evidence="1" key="1">
    <citation type="journal article" date="2020" name="mSystems">
        <title>Genome- and Community-Level Interaction Insights into Carbon Utilization and Element Cycling Functions of Hydrothermarchaeota in Hydrothermal Sediment.</title>
        <authorList>
            <person name="Zhou Z."/>
            <person name="Liu Y."/>
            <person name="Xu W."/>
            <person name="Pan J."/>
            <person name="Luo Z.H."/>
            <person name="Li M."/>
        </authorList>
    </citation>
    <scope>NUCLEOTIDE SEQUENCE [LARGE SCALE GENOMIC DNA]</scope>
    <source>
        <strain evidence="1">SpSt-418</strain>
    </source>
</reference>
<protein>
    <submittedName>
        <fullName evidence="1">Uncharacterized protein</fullName>
    </submittedName>
</protein>
<accession>A0A7C3KCK8</accession>
<dbReference type="EMBL" id="DSRU01000110">
    <property type="protein sequence ID" value="HFM97769.1"/>
    <property type="molecule type" value="Genomic_DNA"/>
</dbReference>
<gene>
    <name evidence="1" type="ORF">ENR64_08360</name>
</gene>
<dbReference type="AlphaFoldDB" id="A0A7C3KCK8"/>
<evidence type="ECO:0000313" key="1">
    <source>
        <dbReference type="EMBL" id="HFM97769.1"/>
    </source>
</evidence>